<sequence length="242" mass="27729">MPEVAFNIEKTIKEISDFKFDEQADQKKLSRMIIKLEAMMAGRLFDDLNDDINFLTALLELICFVNEVQEISPEKVKQDILAWNEKHFPWQTDEEREDFIDKYLVFDEDQIIFKKEIILPKRDLYDGDFIPHVTLIRGQVNLVQNNFTTLPSGLIVANDLDITGNRFHQLQALTVVGKVSAKDNPITTLGKELTVDGELLVDGEKLSLIYDDVMIRTLKAGHKLSRRVANRIKKLKVAGKIG</sequence>
<gene>
    <name evidence="1" type="ORF">COT97_00880</name>
</gene>
<evidence type="ECO:0000313" key="1">
    <source>
        <dbReference type="EMBL" id="PIR94485.1"/>
    </source>
</evidence>
<dbReference type="Proteomes" id="UP000229901">
    <property type="component" value="Unassembled WGS sequence"/>
</dbReference>
<proteinExistence type="predicted"/>
<comment type="caution">
    <text evidence="1">The sequence shown here is derived from an EMBL/GenBank/DDBJ whole genome shotgun (WGS) entry which is preliminary data.</text>
</comment>
<organism evidence="1 2">
    <name type="scientific">Candidatus Falkowbacteria bacterium CG10_big_fil_rev_8_21_14_0_10_39_11</name>
    <dbReference type="NCBI Taxonomy" id="1974565"/>
    <lineage>
        <taxon>Bacteria</taxon>
        <taxon>Candidatus Falkowiibacteriota</taxon>
    </lineage>
</organism>
<evidence type="ECO:0000313" key="2">
    <source>
        <dbReference type="Proteomes" id="UP000229901"/>
    </source>
</evidence>
<dbReference type="EMBL" id="PFAP01000004">
    <property type="protein sequence ID" value="PIR94485.1"/>
    <property type="molecule type" value="Genomic_DNA"/>
</dbReference>
<reference evidence="2" key="1">
    <citation type="submission" date="2017-09" db="EMBL/GenBank/DDBJ databases">
        <title>Depth-based differentiation of microbial function through sediment-hosted aquifers and enrichment of novel symbionts in the deep terrestrial subsurface.</title>
        <authorList>
            <person name="Probst A.J."/>
            <person name="Ladd B."/>
            <person name="Jarett J.K."/>
            <person name="Geller-Mcgrath D.E."/>
            <person name="Sieber C.M.K."/>
            <person name="Emerson J.B."/>
            <person name="Anantharaman K."/>
            <person name="Thomas B.C."/>
            <person name="Malmstrom R."/>
            <person name="Stieglmeier M."/>
            <person name="Klingl A."/>
            <person name="Woyke T."/>
            <person name="Ryan C.M."/>
            <person name="Banfield J.F."/>
        </authorList>
    </citation>
    <scope>NUCLEOTIDE SEQUENCE [LARGE SCALE GENOMIC DNA]</scope>
</reference>
<accession>A0A2H0V5Y8</accession>
<dbReference type="AlphaFoldDB" id="A0A2H0V5Y8"/>
<name>A0A2H0V5Y8_9BACT</name>
<protein>
    <submittedName>
        <fullName evidence="1">Uncharacterized protein</fullName>
    </submittedName>
</protein>